<proteinExistence type="predicted"/>
<evidence type="ECO:0000256" key="2">
    <source>
        <dbReference type="SAM" id="Phobius"/>
    </source>
</evidence>
<keyword evidence="2" id="KW-0472">Membrane</keyword>
<feature type="transmembrane region" description="Helical" evidence="2">
    <location>
        <begin position="67"/>
        <end position="88"/>
    </location>
</feature>
<evidence type="ECO:0000256" key="1">
    <source>
        <dbReference type="SAM" id="MobiDB-lite"/>
    </source>
</evidence>
<keyword evidence="4" id="KW-1185">Reference proteome</keyword>
<keyword evidence="2" id="KW-1133">Transmembrane helix</keyword>
<dbReference type="EMBL" id="UXHF01000025">
    <property type="protein sequence ID" value="VDC49885.1"/>
    <property type="molecule type" value="Genomic_DNA"/>
</dbReference>
<accession>A0A7Z8Y3A0</accession>
<reference evidence="3 4" key="1">
    <citation type="submission" date="2018-11" db="EMBL/GenBank/DDBJ databases">
        <authorList>
            <person name="Peiro R."/>
            <person name="Begona"/>
            <person name="Cbmso G."/>
            <person name="Lopez M."/>
            <person name="Gonzalez S."/>
            <person name="Sacristan E."/>
            <person name="Castillo E."/>
        </authorList>
    </citation>
    <scope>NUCLEOTIDE SEQUENCE [LARGE SCALE GENOMIC DNA]</scope>
    <source>
        <strain evidence="3">Brev_genome</strain>
    </source>
</reference>
<organism evidence="3 4">
    <name type="scientific">Brevundimonas mediterranea</name>
    <dbReference type="NCBI Taxonomy" id="74329"/>
    <lineage>
        <taxon>Bacteria</taxon>
        <taxon>Pseudomonadati</taxon>
        <taxon>Pseudomonadota</taxon>
        <taxon>Alphaproteobacteria</taxon>
        <taxon>Caulobacterales</taxon>
        <taxon>Caulobacteraceae</taxon>
        <taxon>Brevundimonas</taxon>
    </lineage>
</organism>
<protein>
    <recommendedName>
        <fullName evidence="5">DUF3618 domain-containing protein</fullName>
    </recommendedName>
</protein>
<comment type="caution">
    <text evidence="3">The sequence shown here is derived from an EMBL/GenBank/DDBJ whole genome shotgun (WGS) entry which is preliminary data.</text>
</comment>
<feature type="region of interest" description="Disordered" evidence="1">
    <location>
        <begin position="1"/>
        <end position="22"/>
    </location>
</feature>
<dbReference type="AlphaFoldDB" id="A0A7Z8Y3A0"/>
<gene>
    <name evidence="3" type="ORF">BREV_BREV_01534</name>
</gene>
<evidence type="ECO:0008006" key="5">
    <source>
        <dbReference type="Google" id="ProtNLM"/>
    </source>
</evidence>
<evidence type="ECO:0000313" key="3">
    <source>
        <dbReference type="EMBL" id="VDC49885.1"/>
    </source>
</evidence>
<dbReference type="Proteomes" id="UP000289220">
    <property type="component" value="Unassembled WGS sequence"/>
</dbReference>
<evidence type="ECO:0000313" key="4">
    <source>
        <dbReference type="Proteomes" id="UP000289220"/>
    </source>
</evidence>
<keyword evidence="2" id="KW-0812">Transmembrane</keyword>
<name>A0A7Z8Y3A0_9CAUL</name>
<sequence>MSHERSETHNPHDAAARLHDAVDERTAALRKSAKRWRKAGRREMRRLRREVEAGAEHLGDQARARPVTSGAIFAGLTAFAALAGWAAWRSRRPDA</sequence>